<dbReference type="RefSeq" id="WP_338448103.1">
    <property type="nucleotide sequence ID" value="NZ_CP137640.1"/>
</dbReference>
<organism evidence="1 2">
    <name type="scientific">Niallia oryzisoli</name>
    <dbReference type="NCBI Taxonomy" id="1737571"/>
    <lineage>
        <taxon>Bacteria</taxon>
        <taxon>Bacillati</taxon>
        <taxon>Bacillota</taxon>
        <taxon>Bacilli</taxon>
        <taxon>Bacillales</taxon>
        <taxon>Bacillaceae</taxon>
        <taxon>Niallia</taxon>
    </lineage>
</organism>
<sequence>MLTQEQNKTLTQVGSGTPMGRLLRRYWHPIAASSEVEKVGTTKKVKVCR</sequence>
<dbReference type="Proteomes" id="UP001357223">
    <property type="component" value="Chromosome"/>
</dbReference>
<evidence type="ECO:0000313" key="1">
    <source>
        <dbReference type="EMBL" id="WVX79170.1"/>
    </source>
</evidence>
<proteinExistence type="predicted"/>
<dbReference type="EMBL" id="CP137640">
    <property type="protein sequence ID" value="WVX79170.1"/>
    <property type="molecule type" value="Genomic_DNA"/>
</dbReference>
<protein>
    <submittedName>
        <fullName evidence="1">Uncharacterized protein</fullName>
    </submittedName>
</protein>
<keyword evidence="2" id="KW-1185">Reference proteome</keyword>
<reference evidence="1 2" key="1">
    <citation type="submission" date="2023-10" db="EMBL/GenBank/DDBJ databases">
        <title>Niallia locisalis sp.nov. isolated from a salt pond sample.</title>
        <authorList>
            <person name="Li X.-J."/>
            <person name="Dong L."/>
        </authorList>
    </citation>
    <scope>NUCLEOTIDE SEQUENCE [LARGE SCALE GENOMIC DNA]</scope>
    <source>
        <strain evidence="1 2">DSM 29761</strain>
    </source>
</reference>
<evidence type="ECO:0000313" key="2">
    <source>
        <dbReference type="Proteomes" id="UP001357223"/>
    </source>
</evidence>
<name>A0ABZ2C6U2_9BACI</name>
<accession>A0ABZ2C6U2</accession>
<gene>
    <name evidence="1" type="ORF">R4Z09_17875</name>
</gene>